<proteinExistence type="predicted"/>
<feature type="domain" description="Transcriptional adapter 2-alpha/beta-like" evidence="1">
    <location>
        <begin position="2"/>
        <end position="60"/>
    </location>
</feature>
<reference evidence="2" key="1">
    <citation type="submission" date="2021-03" db="EMBL/GenBank/DDBJ databases">
        <authorList>
            <person name="Tran Van P."/>
        </authorList>
    </citation>
    <scope>NUCLEOTIDE SEQUENCE</scope>
</reference>
<sequence>MAESLVSPLFINSLEDDDIDTALKMAQVDMYTRRLRERARRRRVSRDFQLVSQFFSASRKDRLSSRKKLTKEEK</sequence>
<dbReference type="EMBL" id="CAJPIN010072546">
    <property type="protein sequence ID" value="CAG2067637.1"/>
    <property type="molecule type" value="Genomic_DNA"/>
</dbReference>
<evidence type="ECO:0000259" key="1">
    <source>
        <dbReference type="Pfam" id="PF22941"/>
    </source>
</evidence>
<evidence type="ECO:0000313" key="3">
    <source>
        <dbReference type="Proteomes" id="UP001153148"/>
    </source>
</evidence>
<dbReference type="Proteomes" id="UP001153148">
    <property type="component" value="Unassembled WGS sequence"/>
</dbReference>
<name>A0ABN7PIN0_TIMPD</name>
<dbReference type="InterPro" id="IPR055141">
    <property type="entry name" value="TADA2A_B-like_dom"/>
</dbReference>
<accession>A0ABN7PIN0</accession>
<keyword evidence="3" id="KW-1185">Reference proteome</keyword>
<comment type="caution">
    <text evidence="2">The sequence shown here is derived from an EMBL/GenBank/DDBJ whole genome shotgun (WGS) entry which is preliminary data.</text>
</comment>
<evidence type="ECO:0000313" key="2">
    <source>
        <dbReference type="EMBL" id="CAG2067637.1"/>
    </source>
</evidence>
<gene>
    <name evidence="2" type="ORF">TPAB3V08_LOCUS14580</name>
</gene>
<organism evidence="2 3">
    <name type="scientific">Timema podura</name>
    <name type="common">Walking stick</name>
    <dbReference type="NCBI Taxonomy" id="61482"/>
    <lineage>
        <taxon>Eukaryota</taxon>
        <taxon>Metazoa</taxon>
        <taxon>Ecdysozoa</taxon>
        <taxon>Arthropoda</taxon>
        <taxon>Hexapoda</taxon>
        <taxon>Insecta</taxon>
        <taxon>Pterygota</taxon>
        <taxon>Neoptera</taxon>
        <taxon>Polyneoptera</taxon>
        <taxon>Phasmatodea</taxon>
        <taxon>Timematodea</taxon>
        <taxon>Timematoidea</taxon>
        <taxon>Timematidae</taxon>
        <taxon>Timema</taxon>
    </lineage>
</organism>
<dbReference type="Pfam" id="PF22941">
    <property type="entry name" value="TADA2A-like_3rd"/>
    <property type="match status" value="1"/>
</dbReference>
<protein>
    <recommendedName>
        <fullName evidence="1">Transcriptional adapter 2-alpha/beta-like domain-containing protein</fullName>
    </recommendedName>
</protein>